<dbReference type="Proteomes" id="UP000236291">
    <property type="component" value="Unassembled WGS sequence"/>
</dbReference>
<dbReference type="EMBL" id="ASHM01031972">
    <property type="protein sequence ID" value="PNX77207.1"/>
    <property type="molecule type" value="Genomic_DNA"/>
</dbReference>
<organism evidence="1 2">
    <name type="scientific">Trifolium pratense</name>
    <name type="common">Red clover</name>
    <dbReference type="NCBI Taxonomy" id="57577"/>
    <lineage>
        <taxon>Eukaryota</taxon>
        <taxon>Viridiplantae</taxon>
        <taxon>Streptophyta</taxon>
        <taxon>Embryophyta</taxon>
        <taxon>Tracheophyta</taxon>
        <taxon>Spermatophyta</taxon>
        <taxon>Magnoliopsida</taxon>
        <taxon>eudicotyledons</taxon>
        <taxon>Gunneridae</taxon>
        <taxon>Pentapetalae</taxon>
        <taxon>rosids</taxon>
        <taxon>fabids</taxon>
        <taxon>Fabales</taxon>
        <taxon>Fabaceae</taxon>
        <taxon>Papilionoideae</taxon>
        <taxon>50 kb inversion clade</taxon>
        <taxon>NPAAA clade</taxon>
        <taxon>Hologalegina</taxon>
        <taxon>IRL clade</taxon>
        <taxon>Trifolieae</taxon>
        <taxon>Trifolium</taxon>
    </lineage>
</organism>
<evidence type="ECO:0000313" key="1">
    <source>
        <dbReference type="EMBL" id="PNX77207.1"/>
    </source>
</evidence>
<comment type="caution">
    <text evidence="1">The sequence shown here is derived from an EMBL/GenBank/DDBJ whole genome shotgun (WGS) entry which is preliminary data.</text>
</comment>
<accession>A0A2K3LFB4</accession>
<gene>
    <name evidence="1" type="ORF">L195_g033170</name>
</gene>
<protein>
    <submittedName>
        <fullName evidence="1">Uncharacterized protein</fullName>
    </submittedName>
</protein>
<proteinExistence type="predicted"/>
<dbReference type="AlphaFoldDB" id="A0A2K3LFB4"/>
<sequence length="166" mass="17433">MGRKQKKIALRRAAAAAADAAALAADADPAPAAVVAAGPAYFAAAAADAAAADADPALAADADPAPAAAIAAGPMRVNVTLNSDDYIIQIRQAIDGNEHNTILFHLADGEDLRPNVINGINREVAARNREHTRNDSFSLDYLVPIINSQLQGFDKKINDWVNNRKK</sequence>
<name>A0A2K3LFB4_TRIPR</name>
<evidence type="ECO:0000313" key="2">
    <source>
        <dbReference type="Proteomes" id="UP000236291"/>
    </source>
</evidence>
<reference evidence="1 2" key="1">
    <citation type="journal article" date="2014" name="Am. J. Bot.">
        <title>Genome assembly and annotation for red clover (Trifolium pratense; Fabaceae).</title>
        <authorList>
            <person name="Istvanek J."/>
            <person name="Jaros M."/>
            <person name="Krenek A."/>
            <person name="Repkova J."/>
        </authorList>
    </citation>
    <scope>NUCLEOTIDE SEQUENCE [LARGE SCALE GENOMIC DNA]</scope>
    <source>
        <strain evidence="2">cv. Tatra</strain>
        <tissue evidence="1">Young leaves</tissue>
    </source>
</reference>
<reference evidence="1 2" key="2">
    <citation type="journal article" date="2017" name="Front. Plant Sci.">
        <title>Gene Classification and Mining of Molecular Markers Useful in Red Clover (Trifolium pratense) Breeding.</title>
        <authorList>
            <person name="Istvanek J."/>
            <person name="Dluhosova J."/>
            <person name="Dluhos P."/>
            <person name="Patkova L."/>
            <person name="Nedelnik J."/>
            <person name="Repkova J."/>
        </authorList>
    </citation>
    <scope>NUCLEOTIDE SEQUENCE [LARGE SCALE GENOMIC DNA]</scope>
    <source>
        <strain evidence="2">cv. Tatra</strain>
        <tissue evidence="1">Young leaves</tissue>
    </source>
</reference>